<accession>A0AAU9WKH6</accession>
<dbReference type="PANTHER" id="PTHR45698:SF1">
    <property type="entry name" value="TRACE AMINE-ASSOCIATED RECEPTOR 13C-LIKE"/>
    <property type="match status" value="1"/>
</dbReference>
<feature type="domain" description="G-protein coupled receptors family 1 profile" evidence="7">
    <location>
        <begin position="148"/>
        <end position="401"/>
    </location>
</feature>
<evidence type="ECO:0000256" key="1">
    <source>
        <dbReference type="ARBA" id="ARBA00004370"/>
    </source>
</evidence>
<feature type="transmembrane region" description="Helical" evidence="6">
    <location>
        <begin position="548"/>
        <end position="570"/>
    </location>
</feature>
<dbReference type="SMART" id="SM01381">
    <property type="entry name" value="7TM_GPCR_Srsx"/>
    <property type="match status" value="1"/>
</dbReference>
<keyword evidence="5" id="KW-0297">G-protein coupled receptor</keyword>
<comment type="caution">
    <text evidence="8">The sequence shown here is derived from an EMBL/GenBank/DDBJ whole genome shotgun (WGS) entry which is preliminary data.</text>
</comment>
<feature type="transmembrane region" description="Helical" evidence="6">
    <location>
        <begin position="38"/>
        <end position="59"/>
    </location>
</feature>
<comment type="similarity">
    <text evidence="5">Belongs to the G-protein coupled receptor 1 family.</text>
</comment>
<feature type="transmembrane region" description="Helical" evidence="6">
    <location>
        <begin position="827"/>
        <end position="851"/>
    </location>
</feature>
<dbReference type="CDD" id="cd00637">
    <property type="entry name" value="7tm_classA_rhodopsin-like"/>
    <property type="match status" value="3"/>
</dbReference>
<reference evidence="8 9" key="1">
    <citation type="submission" date="2022-05" db="EMBL/GenBank/DDBJ databases">
        <authorList>
            <consortium name="Genoscope - CEA"/>
            <person name="William W."/>
        </authorList>
    </citation>
    <scope>NUCLEOTIDE SEQUENCE [LARGE SCALE GENOMIC DNA]</scope>
</reference>
<feature type="transmembrane region" description="Helical" evidence="6">
    <location>
        <begin position="346"/>
        <end position="370"/>
    </location>
</feature>
<gene>
    <name evidence="8" type="ORF">PMEA_00006683</name>
</gene>
<feature type="transmembrane region" description="Helical" evidence="6">
    <location>
        <begin position="590"/>
        <end position="616"/>
    </location>
</feature>
<evidence type="ECO:0000256" key="6">
    <source>
        <dbReference type="SAM" id="Phobius"/>
    </source>
</evidence>
<feature type="transmembrane region" description="Helical" evidence="6">
    <location>
        <begin position="71"/>
        <end position="97"/>
    </location>
</feature>
<dbReference type="GO" id="GO:0016020">
    <property type="term" value="C:membrane"/>
    <property type="evidence" value="ECO:0007669"/>
    <property type="project" value="UniProtKB-SubCell"/>
</dbReference>
<dbReference type="Pfam" id="PF00001">
    <property type="entry name" value="7tm_1"/>
    <property type="match status" value="3"/>
</dbReference>
<evidence type="ECO:0000313" key="8">
    <source>
        <dbReference type="EMBL" id="CAH3116895.1"/>
    </source>
</evidence>
<feature type="domain" description="G-protein coupled receptors family 1 profile" evidence="7">
    <location>
        <begin position="93"/>
        <end position="127"/>
    </location>
</feature>
<feature type="transmembrane region" description="Helical" evidence="6">
    <location>
        <begin position="675"/>
        <end position="696"/>
    </location>
</feature>
<protein>
    <recommendedName>
        <fullName evidence="7">G-protein coupled receptors family 1 profile domain-containing protein</fullName>
    </recommendedName>
</protein>
<feature type="transmembrane region" description="Helical" evidence="6">
    <location>
        <begin position="914"/>
        <end position="936"/>
    </location>
</feature>
<evidence type="ECO:0000256" key="4">
    <source>
        <dbReference type="ARBA" id="ARBA00023136"/>
    </source>
</evidence>
<keyword evidence="3 6" id="KW-1133">Transmembrane helix</keyword>
<feature type="transmembrane region" description="Helical" evidence="6">
    <location>
        <begin position="475"/>
        <end position="493"/>
    </location>
</feature>
<evidence type="ECO:0000256" key="5">
    <source>
        <dbReference type="RuleBase" id="RU000688"/>
    </source>
</evidence>
<dbReference type="Proteomes" id="UP001159428">
    <property type="component" value="Unassembled WGS sequence"/>
</dbReference>
<dbReference type="EMBL" id="CALNXJ010000015">
    <property type="protein sequence ID" value="CAH3116895.1"/>
    <property type="molecule type" value="Genomic_DNA"/>
</dbReference>
<feature type="transmembrane region" description="Helical" evidence="6">
    <location>
        <begin position="505"/>
        <end position="527"/>
    </location>
</feature>
<dbReference type="SUPFAM" id="SSF81321">
    <property type="entry name" value="Family A G protein-coupled receptor-like"/>
    <property type="match status" value="4"/>
</dbReference>
<evidence type="ECO:0000256" key="2">
    <source>
        <dbReference type="ARBA" id="ARBA00022692"/>
    </source>
</evidence>
<feature type="transmembrane region" description="Helical" evidence="6">
    <location>
        <begin position="212"/>
        <end position="235"/>
    </location>
</feature>
<feature type="transmembrane region" description="Helical" evidence="6">
    <location>
        <begin position="790"/>
        <end position="815"/>
    </location>
</feature>
<keyword evidence="9" id="KW-1185">Reference proteome</keyword>
<feature type="domain" description="G-protein coupled receptors family 1 profile" evidence="7">
    <location>
        <begin position="518"/>
        <end position="694"/>
    </location>
</feature>
<feature type="transmembrane region" description="Helical" evidence="6">
    <location>
        <begin position="637"/>
        <end position="655"/>
    </location>
</feature>
<name>A0AAU9WKH6_9CNID</name>
<feature type="transmembrane region" description="Helical" evidence="6">
    <location>
        <begin position="871"/>
        <end position="893"/>
    </location>
</feature>
<organism evidence="8 9">
    <name type="scientific">Pocillopora meandrina</name>
    <dbReference type="NCBI Taxonomy" id="46732"/>
    <lineage>
        <taxon>Eukaryota</taxon>
        <taxon>Metazoa</taxon>
        <taxon>Cnidaria</taxon>
        <taxon>Anthozoa</taxon>
        <taxon>Hexacorallia</taxon>
        <taxon>Scleractinia</taxon>
        <taxon>Astrocoeniina</taxon>
        <taxon>Pocilloporidae</taxon>
        <taxon>Pocillopora</taxon>
    </lineage>
</organism>
<feature type="transmembrane region" description="Helical" evidence="6">
    <location>
        <begin position="382"/>
        <end position="404"/>
    </location>
</feature>
<proteinExistence type="inferred from homology"/>
<feature type="transmembrane region" description="Helical" evidence="6">
    <location>
        <begin position="753"/>
        <end position="770"/>
    </location>
</feature>
<feature type="transmembrane region" description="Helical" evidence="6">
    <location>
        <begin position="1038"/>
        <end position="1059"/>
    </location>
</feature>
<evidence type="ECO:0000313" key="9">
    <source>
        <dbReference type="Proteomes" id="UP001159428"/>
    </source>
</evidence>
<feature type="domain" description="G-protein coupled receptors family 1 profile" evidence="7">
    <location>
        <begin position="50"/>
        <end position="82"/>
    </location>
</feature>
<feature type="transmembrane region" description="Helical" evidence="6">
    <location>
        <begin position="138"/>
        <end position="158"/>
    </location>
</feature>
<dbReference type="PROSITE" id="PS50262">
    <property type="entry name" value="G_PROTEIN_RECEP_F1_2"/>
    <property type="match status" value="5"/>
</dbReference>
<keyword evidence="2 5" id="KW-0812">Transmembrane</keyword>
<dbReference type="AlphaFoldDB" id="A0AAU9WKH6"/>
<dbReference type="PANTHER" id="PTHR45698">
    <property type="entry name" value="TRACE AMINE-ASSOCIATED RECEPTOR 19N-RELATED"/>
    <property type="match status" value="1"/>
</dbReference>
<evidence type="ECO:0000259" key="7">
    <source>
        <dbReference type="PROSITE" id="PS50262"/>
    </source>
</evidence>
<keyword evidence="4 6" id="KW-0472">Membrane</keyword>
<feature type="transmembrane region" description="Helical" evidence="6">
    <location>
        <begin position="1002"/>
        <end position="1026"/>
    </location>
</feature>
<keyword evidence="5" id="KW-0675">Receptor</keyword>
<feature type="transmembrane region" description="Helical" evidence="6">
    <location>
        <begin position="956"/>
        <end position="982"/>
    </location>
</feature>
<dbReference type="Gene3D" id="1.20.1070.10">
    <property type="entry name" value="Rhodopsin 7-helix transmembrane proteins"/>
    <property type="match status" value="5"/>
</dbReference>
<dbReference type="InterPro" id="IPR000276">
    <property type="entry name" value="GPCR_Rhodpsn"/>
</dbReference>
<comment type="subcellular location">
    <subcellularLocation>
        <location evidence="1">Membrane</location>
    </subcellularLocation>
</comment>
<feature type="domain" description="G-protein coupled receptors family 1 profile" evidence="7">
    <location>
        <begin position="806"/>
        <end position="1057"/>
    </location>
</feature>
<feature type="transmembrane region" description="Helical" evidence="6">
    <location>
        <begin position="299"/>
        <end position="325"/>
    </location>
</feature>
<feature type="transmembrane region" description="Helical" evidence="6">
    <location>
        <begin position="256"/>
        <end position="279"/>
    </location>
</feature>
<keyword evidence="5" id="KW-0807">Transducer</keyword>
<dbReference type="InterPro" id="IPR017452">
    <property type="entry name" value="GPCR_Rhodpsn_7TM"/>
</dbReference>
<feature type="transmembrane region" description="Helical" evidence="6">
    <location>
        <begin position="170"/>
        <end position="192"/>
    </location>
</feature>
<dbReference type="PRINTS" id="PR00237">
    <property type="entry name" value="GPCRRHODOPSN"/>
</dbReference>
<evidence type="ECO:0000256" key="3">
    <source>
        <dbReference type="ARBA" id="ARBA00022989"/>
    </source>
</evidence>
<sequence>MNISASWNSNSNANISSIIPSRLHHDKVDYIVSDVYKFIFGGIAGVSFLGNLFLCVVMCKKRSLLSKTYNLLLLNLAITDMLTGNIAFGAFLGNILLCVAICKRRTLLRKTYNMLMLNLAVTDMLTARDHSVIMKTSFGLIASLSFFGNLILCLVIFMKRSMLKKPYNILICNLALTDMLTGIFLVVTPDYLIDRKNFPYPTGLGGEIYCRLIGSTYILFIFGKASTSTIMCLAIDRWYSIVKPIRYKTAFSKRRLYLYITLIWASAAITQINELFITATEDGVCTFVTPFYGERTERTLILLHVIITFYIPSIVTWITFGDIWSHMRQPNIRRHLNSHNKATKRLLRMCALAAFFLTLCWLPAETFFILYKFEILKLPFEFYLFTNILAMSNSCLNPWIYCLSNREYRKEFIRLLCCFKVTTEITNLGMYFGWVRKNRSRYSLSVDLEQSSSNGNLPAGPCVIRLRKMQQESSLFIIVTPNYVIGMSLYSVPGGIAGEIFCRMIFSKFFIFTFGKGSVLTITCLAVERWFVLLKPLHYQKTFSHRKLIKYIGCIWFSCACLQSYKLFYVKYSQHSCFFIPLPLAKSQETAVVIIYVSLTFFLPTFITWAAFLHIFVEIKKSNALKENRGKINKRRLLRMCAIMSLMLTVCWFPTEVCYLINQYGFPILNFGTPFREFTVALALANSFVNPWIYVVSNRKYRRAIMTFLALCHQDNSNRRATVFETHQLDHPLSSILSTKSQNDPRLGFGQKAIIHIIRTIKISMKIMIYSNRSDNSTNNSTSSPLAYSFLLRIAFGIIAMTAFASNALLCVVIMRNGKMLRSAYNLLIFSLAITDWLTGIFLAVTPNYLIALDSYQAPPGKLGVIFCKIIGSQYFVFLLGKISVFSVTSLALERWYSVVKPIKYKLAFKKRRVLIYLGIIWFICLLSHVFLPFGMTLDKDKLRCIWVSTDYPQKFLAITYTIVTFFIPTTVTWVTYLHISLSSRSFPGRHNKRVSRTRFKLLRMCIIVALLLTLCWFPNQLYFALSTFEFVKLETPFHHFTIVLAMFNSSINPIVYCYTNQQYRRGFKSILCPLFNCFLWKRKRSFTLTHDQGLRSQEGDRNNQAEVFDGGVLLGFHYVNYGCELQLQDSR</sequence>
<dbReference type="GO" id="GO:0004930">
    <property type="term" value="F:G protein-coupled receptor activity"/>
    <property type="evidence" value="ECO:0007669"/>
    <property type="project" value="UniProtKB-KW"/>
</dbReference>
<dbReference type="PROSITE" id="PS00237">
    <property type="entry name" value="G_PROTEIN_RECEP_F1_1"/>
    <property type="match status" value="2"/>
</dbReference>